<feature type="domain" description="Survival protein SurE-like phosphatase/nucleotidase" evidence="6">
    <location>
        <begin position="3"/>
        <end position="188"/>
    </location>
</feature>
<dbReference type="RefSeq" id="WP_344732647.1">
    <property type="nucleotide sequence ID" value="NZ_BAAAZH010000011.1"/>
</dbReference>
<evidence type="ECO:0000256" key="2">
    <source>
        <dbReference type="ARBA" id="ARBA00011062"/>
    </source>
</evidence>
<organism evidence="7 8">
    <name type="scientific">Nocardioides fonticola</name>
    <dbReference type="NCBI Taxonomy" id="450363"/>
    <lineage>
        <taxon>Bacteria</taxon>
        <taxon>Bacillati</taxon>
        <taxon>Actinomycetota</taxon>
        <taxon>Actinomycetes</taxon>
        <taxon>Propionibacteriales</taxon>
        <taxon>Nocardioidaceae</taxon>
        <taxon>Nocardioides</taxon>
    </lineage>
</organism>
<dbReference type="EMBL" id="BAAAZH010000011">
    <property type="protein sequence ID" value="GAA4115658.1"/>
    <property type="molecule type" value="Genomic_DNA"/>
</dbReference>
<keyword evidence="8" id="KW-1185">Reference proteome</keyword>
<dbReference type="EC" id="3.1.3.5" evidence="3"/>
<keyword evidence="5" id="KW-0378">Hydrolase</keyword>
<sequence length="262" mass="26758">MRILVTNDDGVASEGLHAIAASLAADGHDVVVVAPSSDLSGSGSSLGTLEDGARVGCRPVELPELPAIPVWSVDAPPAFAVLATASGLFGERPDLVVSGINPGPNTGRMILGSSTVGAVLTATAIGLRGVALSCGFPPDHRFDTAARVGVAVIDWFAEHPVYDALNVNVPDCDLADIHGVRMAPLARRGLMGLRLEHEPDAIVLSRYTQNSRLGEDTDSDLLSRGYVAVSALRNLGTVGEDDEAGLAAALEAELAAALAAAG</sequence>
<protein>
    <recommendedName>
        <fullName evidence="3">5'-nucleotidase</fullName>
        <ecNumber evidence="3">3.1.3.5</ecNumber>
    </recommendedName>
</protein>
<dbReference type="SUPFAM" id="SSF64167">
    <property type="entry name" value="SurE-like"/>
    <property type="match status" value="1"/>
</dbReference>
<reference evidence="8" key="1">
    <citation type="journal article" date="2019" name="Int. J. Syst. Evol. Microbiol.">
        <title>The Global Catalogue of Microorganisms (GCM) 10K type strain sequencing project: providing services to taxonomists for standard genome sequencing and annotation.</title>
        <authorList>
            <consortium name="The Broad Institute Genomics Platform"/>
            <consortium name="The Broad Institute Genome Sequencing Center for Infectious Disease"/>
            <person name="Wu L."/>
            <person name="Ma J."/>
        </authorList>
    </citation>
    <scope>NUCLEOTIDE SEQUENCE [LARGE SCALE GENOMIC DNA]</scope>
    <source>
        <strain evidence="8">JCM 16703</strain>
    </source>
</reference>
<comment type="similarity">
    <text evidence="2">Belongs to the SurE nucleotidase family.</text>
</comment>
<dbReference type="Pfam" id="PF01975">
    <property type="entry name" value="SurE"/>
    <property type="match status" value="1"/>
</dbReference>
<evidence type="ECO:0000259" key="6">
    <source>
        <dbReference type="Pfam" id="PF01975"/>
    </source>
</evidence>
<proteinExistence type="inferred from homology"/>
<evidence type="ECO:0000313" key="7">
    <source>
        <dbReference type="EMBL" id="GAA4115658.1"/>
    </source>
</evidence>
<evidence type="ECO:0000256" key="5">
    <source>
        <dbReference type="ARBA" id="ARBA00022801"/>
    </source>
</evidence>
<evidence type="ECO:0000313" key="8">
    <source>
        <dbReference type="Proteomes" id="UP001501495"/>
    </source>
</evidence>
<comment type="catalytic activity">
    <reaction evidence="1">
        <text>a ribonucleoside 5'-phosphate + H2O = a ribonucleoside + phosphate</text>
        <dbReference type="Rhea" id="RHEA:12484"/>
        <dbReference type="ChEBI" id="CHEBI:15377"/>
        <dbReference type="ChEBI" id="CHEBI:18254"/>
        <dbReference type="ChEBI" id="CHEBI:43474"/>
        <dbReference type="ChEBI" id="CHEBI:58043"/>
        <dbReference type="EC" id="3.1.3.5"/>
    </reaction>
</comment>
<gene>
    <name evidence="7" type="ORF">GCM10022215_14660</name>
</gene>
<evidence type="ECO:0000256" key="3">
    <source>
        <dbReference type="ARBA" id="ARBA00012643"/>
    </source>
</evidence>
<dbReference type="InterPro" id="IPR036523">
    <property type="entry name" value="SurE-like_sf"/>
</dbReference>
<name>A0ABP7XG87_9ACTN</name>
<dbReference type="Proteomes" id="UP001501495">
    <property type="component" value="Unassembled WGS sequence"/>
</dbReference>
<dbReference type="InterPro" id="IPR002828">
    <property type="entry name" value="SurE-like_Pase/nucleotidase"/>
</dbReference>
<comment type="caution">
    <text evidence="7">The sequence shown here is derived from an EMBL/GenBank/DDBJ whole genome shotgun (WGS) entry which is preliminary data.</text>
</comment>
<evidence type="ECO:0000256" key="4">
    <source>
        <dbReference type="ARBA" id="ARBA00022723"/>
    </source>
</evidence>
<dbReference type="InterPro" id="IPR030048">
    <property type="entry name" value="SurE"/>
</dbReference>
<evidence type="ECO:0000256" key="1">
    <source>
        <dbReference type="ARBA" id="ARBA00000815"/>
    </source>
</evidence>
<dbReference type="PANTHER" id="PTHR30457:SF0">
    <property type="entry name" value="PHOSPHATASE, PUTATIVE (AFU_ORTHOLOGUE AFUA_4G01070)-RELATED"/>
    <property type="match status" value="1"/>
</dbReference>
<accession>A0ABP7XG87</accession>
<keyword evidence="4" id="KW-0479">Metal-binding</keyword>
<dbReference type="PANTHER" id="PTHR30457">
    <property type="entry name" value="5'-NUCLEOTIDASE SURE"/>
    <property type="match status" value="1"/>
</dbReference>
<dbReference type="Gene3D" id="3.40.1210.10">
    <property type="entry name" value="Survival protein SurE-like phosphatase/nucleotidase"/>
    <property type="match status" value="1"/>
</dbReference>